<evidence type="ECO:0000256" key="1">
    <source>
        <dbReference type="ARBA" id="ARBA00023015"/>
    </source>
</evidence>
<feature type="DNA-binding region" description="H-T-H motif" evidence="4">
    <location>
        <begin position="32"/>
        <end position="51"/>
    </location>
</feature>
<dbReference type="InterPro" id="IPR009057">
    <property type="entry name" value="Homeodomain-like_sf"/>
</dbReference>
<organism evidence="6 7">
    <name type="scientific">Parasphingopyxis marina</name>
    <dbReference type="NCBI Taxonomy" id="2761622"/>
    <lineage>
        <taxon>Bacteria</taxon>
        <taxon>Pseudomonadati</taxon>
        <taxon>Pseudomonadota</taxon>
        <taxon>Alphaproteobacteria</taxon>
        <taxon>Sphingomonadales</taxon>
        <taxon>Sphingomonadaceae</taxon>
        <taxon>Parasphingopyxis</taxon>
    </lineage>
</organism>
<evidence type="ECO:0000256" key="4">
    <source>
        <dbReference type="PROSITE-ProRule" id="PRU00335"/>
    </source>
</evidence>
<evidence type="ECO:0000313" key="6">
    <source>
        <dbReference type="EMBL" id="MBC2776601.1"/>
    </source>
</evidence>
<keyword evidence="3" id="KW-0804">Transcription</keyword>
<proteinExistence type="predicted"/>
<keyword evidence="2 4" id="KW-0238">DNA-binding</keyword>
<keyword evidence="1" id="KW-0805">Transcription regulation</keyword>
<keyword evidence="7" id="KW-1185">Reference proteome</keyword>
<dbReference type="InterPro" id="IPR050109">
    <property type="entry name" value="HTH-type_TetR-like_transc_reg"/>
</dbReference>
<comment type="caution">
    <text evidence="6">The sequence shown here is derived from an EMBL/GenBank/DDBJ whole genome shotgun (WGS) entry which is preliminary data.</text>
</comment>
<dbReference type="Pfam" id="PF00440">
    <property type="entry name" value="TetR_N"/>
    <property type="match status" value="1"/>
</dbReference>
<evidence type="ECO:0000313" key="7">
    <source>
        <dbReference type="Proteomes" id="UP000564378"/>
    </source>
</evidence>
<dbReference type="InterPro" id="IPR041478">
    <property type="entry name" value="TetR_C_27"/>
</dbReference>
<dbReference type="AlphaFoldDB" id="A0A842HW65"/>
<dbReference type="PANTHER" id="PTHR30055:SF151">
    <property type="entry name" value="TRANSCRIPTIONAL REGULATORY PROTEIN"/>
    <property type="match status" value="1"/>
</dbReference>
<dbReference type="PRINTS" id="PR00455">
    <property type="entry name" value="HTHTETR"/>
</dbReference>
<sequence>MARPQTDHEAAAEKLLAAAEELVRERGPVQITITDIANACGMSQSNVYRFFPSKEALWEAFAERWFRELNEIMEEVVASDLEPREKLYQFFARRLIVKKARFEEDPDYFNSCMILGDEHRDVVMSYVDLADHYMAMILAEAIGAGEFKGMKVDRLMTLVNLMLAPFCDPVLMVRYRGATPENLRYVIDAIFEGFGEADAVAPKEMEPLRIAS</sequence>
<name>A0A842HW65_9SPHN</name>
<dbReference type="Proteomes" id="UP000564378">
    <property type="component" value="Unassembled WGS sequence"/>
</dbReference>
<dbReference type="EMBL" id="JACJVJ010000001">
    <property type="protein sequence ID" value="MBC2776601.1"/>
    <property type="molecule type" value="Genomic_DNA"/>
</dbReference>
<accession>A0A842HW65</accession>
<dbReference type="GO" id="GO:0003700">
    <property type="term" value="F:DNA-binding transcription factor activity"/>
    <property type="evidence" value="ECO:0007669"/>
    <property type="project" value="TreeGrafter"/>
</dbReference>
<evidence type="ECO:0000256" key="2">
    <source>
        <dbReference type="ARBA" id="ARBA00023125"/>
    </source>
</evidence>
<gene>
    <name evidence="6" type="ORF">H6P80_03095</name>
</gene>
<feature type="domain" description="HTH tetR-type" evidence="5">
    <location>
        <begin position="9"/>
        <end position="69"/>
    </location>
</feature>
<dbReference type="RefSeq" id="WP_185799872.1">
    <property type="nucleotide sequence ID" value="NZ_JACJVJ010000001.1"/>
</dbReference>
<dbReference type="PROSITE" id="PS50977">
    <property type="entry name" value="HTH_TETR_2"/>
    <property type="match status" value="1"/>
</dbReference>
<dbReference type="Gene3D" id="1.10.357.10">
    <property type="entry name" value="Tetracycline Repressor, domain 2"/>
    <property type="match status" value="1"/>
</dbReference>
<dbReference type="GO" id="GO:0000976">
    <property type="term" value="F:transcription cis-regulatory region binding"/>
    <property type="evidence" value="ECO:0007669"/>
    <property type="project" value="TreeGrafter"/>
</dbReference>
<evidence type="ECO:0000259" key="5">
    <source>
        <dbReference type="PROSITE" id="PS50977"/>
    </source>
</evidence>
<dbReference type="PANTHER" id="PTHR30055">
    <property type="entry name" value="HTH-TYPE TRANSCRIPTIONAL REGULATOR RUTR"/>
    <property type="match status" value="1"/>
</dbReference>
<dbReference type="Pfam" id="PF17935">
    <property type="entry name" value="TetR_C_27"/>
    <property type="match status" value="1"/>
</dbReference>
<reference evidence="6 7" key="1">
    <citation type="submission" date="2020-08" db="EMBL/GenBank/DDBJ databases">
        <title>Draft genome sequence of Parasphingopyxis sp. GrpM-11.</title>
        <authorList>
            <person name="Oh J."/>
            <person name="Roh D.-H."/>
        </authorList>
    </citation>
    <scope>NUCLEOTIDE SEQUENCE [LARGE SCALE GENOMIC DNA]</scope>
    <source>
        <strain evidence="6 7">GrpM-11</strain>
    </source>
</reference>
<evidence type="ECO:0000256" key="3">
    <source>
        <dbReference type="ARBA" id="ARBA00023163"/>
    </source>
</evidence>
<dbReference type="InterPro" id="IPR001647">
    <property type="entry name" value="HTH_TetR"/>
</dbReference>
<protein>
    <submittedName>
        <fullName evidence="6">TetR/AcrR family transcriptional regulator</fullName>
    </submittedName>
</protein>
<dbReference type="SUPFAM" id="SSF46689">
    <property type="entry name" value="Homeodomain-like"/>
    <property type="match status" value="1"/>
</dbReference>